<protein>
    <submittedName>
        <fullName evidence="2">Uncharacterized protein</fullName>
    </submittedName>
</protein>
<feature type="region of interest" description="Disordered" evidence="1">
    <location>
        <begin position="50"/>
        <end position="85"/>
    </location>
</feature>
<evidence type="ECO:0000313" key="2">
    <source>
        <dbReference type="EMBL" id="GGO03792.1"/>
    </source>
</evidence>
<keyword evidence="3" id="KW-1185">Reference proteome</keyword>
<evidence type="ECO:0000256" key="1">
    <source>
        <dbReference type="SAM" id="MobiDB-lite"/>
    </source>
</evidence>
<reference evidence="2" key="2">
    <citation type="submission" date="2020-09" db="EMBL/GenBank/DDBJ databases">
        <authorList>
            <person name="Sun Q."/>
            <person name="Ohkuma M."/>
        </authorList>
    </citation>
    <scope>NUCLEOTIDE SEQUENCE</scope>
    <source>
        <strain evidence="2">JCM 17820</strain>
    </source>
</reference>
<organism evidence="2 3">
    <name type="scientific">Haloarcula pellucida</name>
    <dbReference type="NCBI Taxonomy" id="1427151"/>
    <lineage>
        <taxon>Archaea</taxon>
        <taxon>Methanobacteriati</taxon>
        <taxon>Methanobacteriota</taxon>
        <taxon>Stenosarchaea group</taxon>
        <taxon>Halobacteria</taxon>
        <taxon>Halobacteriales</taxon>
        <taxon>Haloarculaceae</taxon>
        <taxon>Haloarcula</taxon>
    </lineage>
</organism>
<evidence type="ECO:0000313" key="3">
    <source>
        <dbReference type="Proteomes" id="UP000605784"/>
    </source>
</evidence>
<gene>
    <name evidence="2" type="ORF">GCM10009030_39830</name>
</gene>
<feature type="compositionally biased region" description="Basic and acidic residues" evidence="1">
    <location>
        <begin position="57"/>
        <end position="79"/>
    </location>
</feature>
<dbReference type="EMBL" id="BMOU01000008">
    <property type="protein sequence ID" value="GGO03792.1"/>
    <property type="molecule type" value="Genomic_DNA"/>
</dbReference>
<accession>A0A830GT37</accession>
<dbReference type="AlphaFoldDB" id="A0A830GT37"/>
<dbReference type="RefSeq" id="WP_189002119.1">
    <property type="nucleotide sequence ID" value="NZ_BMOU01000008.1"/>
</dbReference>
<sequence length="85" mass="9720">MGDLLDPDRLGRCPDCGDDVYRDDERWEITRDGDDQPPTGTTVRYHEGCAPFGATHIPDEIEKEQRSRKRGAEMRRELAEGIDDD</sequence>
<proteinExistence type="predicted"/>
<reference evidence="2" key="1">
    <citation type="journal article" date="2014" name="Int. J. Syst. Evol. Microbiol.">
        <title>Complete genome sequence of Corynebacterium casei LMG S-19264T (=DSM 44701T), isolated from a smear-ripened cheese.</title>
        <authorList>
            <consortium name="US DOE Joint Genome Institute (JGI-PGF)"/>
            <person name="Walter F."/>
            <person name="Albersmeier A."/>
            <person name="Kalinowski J."/>
            <person name="Ruckert C."/>
        </authorList>
    </citation>
    <scope>NUCLEOTIDE SEQUENCE</scope>
    <source>
        <strain evidence="2">JCM 17820</strain>
    </source>
</reference>
<dbReference type="Proteomes" id="UP000605784">
    <property type="component" value="Unassembled WGS sequence"/>
</dbReference>
<name>A0A830GT37_9EURY</name>
<comment type="caution">
    <text evidence="2">The sequence shown here is derived from an EMBL/GenBank/DDBJ whole genome shotgun (WGS) entry which is preliminary data.</text>
</comment>